<name>A0ACC1RKE6_9APHY</name>
<gene>
    <name evidence="1" type="ORF">NM688_g9394</name>
</gene>
<reference evidence="1" key="1">
    <citation type="submission" date="2022-07" db="EMBL/GenBank/DDBJ databases">
        <title>Genome Sequence of Phlebia brevispora.</title>
        <authorList>
            <person name="Buettner E."/>
        </authorList>
    </citation>
    <scope>NUCLEOTIDE SEQUENCE</scope>
    <source>
        <strain evidence="1">MPL23</strain>
    </source>
</reference>
<evidence type="ECO:0000313" key="2">
    <source>
        <dbReference type="Proteomes" id="UP001148662"/>
    </source>
</evidence>
<sequence length="369" mass="40827">MSTPTLAGLSSPSSEYVKENDSARVNQTRVIELELSVDPSTELDSAVWWKIDLWILPVATLIFFLSFLDRSNIGNARVAGLQKQLNMTDYQYTVALTVTYVPYILVEIPSNLLMKVILHFLVGDNNLEHLPQHVVTTMHGLITSFSGLVAGRFFLGGLLPGLALYLSSFYPRRKLQLRIAVFFASSSLAGAFSGLLASAIVHMDGVGNKPGWAWIFILEGIFTVICGVSMFFLMPETPMKAKFLTSNEKKLLIRYLREDGALSRNEIDDTFAWDQVKKAFMAPQALILAFAGFFNGATLFGLAYFLPTIVASLGYTANRAQLMSVPPFAASFVREFHPPCMPSDGVLTPLSLPSNFLRVRLVRPPRADD</sequence>
<protein>
    <submittedName>
        <fullName evidence="1">Uncharacterized protein</fullName>
    </submittedName>
</protein>
<accession>A0ACC1RKE6</accession>
<proteinExistence type="predicted"/>
<dbReference type="Proteomes" id="UP001148662">
    <property type="component" value="Unassembled WGS sequence"/>
</dbReference>
<keyword evidence="2" id="KW-1185">Reference proteome</keyword>
<organism evidence="1 2">
    <name type="scientific">Phlebia brevispora</name>
    <dbReference type="NCBI Taxonomy" id="194682"/>
    <lineage>
        <taxon>Eukaryota</taxon>
        <taxon>Fungi</taxon>
        <taxon>Dikarya</taxon>
        <taxon>Basidiomycota</taxon>
        <taxon>Agaricomycotina</taxon>
        <taxon>Agaricomycetes</taxon>
        <taxon>Polyporales</taxon>
        <taxon>Meruliaceae</taxon>
        <taxon>Phlebia</taxon>
    </lineage>
</organism>
<comment type="caution">
    <text evidence="1">The sequence shown here is derived from an EMBL/GenBank/DDBJ whole genome shotgun (WGS) entry which is preliminary data.</text>
</comment>
<evidence type="ECO:0000313" key="1">
    <source>
        <dbReference type="EMBL" id="KAJ3518763.1"/>
    </source>
</evidence>
<dbReference type="EMBL" id="JANHOG010002923">
    <property type="protein sequence ID" value="KAJ3518763.1"/>
    <property type="molecule type" value="Genomic_DNA"/>
</dbReference>